<dbReference type="AlphaFoldDB" id="A0A177WGE6"/>
<reference evidence="1 2" key="1">
    <citation type="submission" date="2006-10" db="EMBL/GenBank/DDBJ databases">
        <title>The Genome Sequence of Batrachochytrium dendrobatidis JEL423.</title>
        <authorList>
            <consortium name="The Broad Institute Genome Sequencing Platform"/>
            <person name="Birren B."/>
            <person name="Lander E."/>
            <person name="Galagan J."/>
            <person name="Cuomo C."/>
            <person name="Devon K."/>
            <person name="Jaffe D."/>
            <person name="Butler J."/>
            <person name="Alvarez P."/>
            <person name="Gnerre S."/>
            <person name="Grabherr M."/>
            <person name="Kleber M."/>
            <person name="Mauceli E."/>
            <person name="Brockman W."/>
            <person name="Young S."/>
            <person name="LaButti K."/>
            <person name="Sykes S."/>
            <person name="DeCaprio D."/>
            <person name="Crawford M."/>
            <person name="Koehrsen M."/>
            <person name="Engels R."/>
            <person name="Montgomery P."/>
            <person name="Pearson M."/>
            <person name="Howarth C."/>
            <person name="Larson L."/>
            <person name="White J."/>
            <person name="O'Leary S."/>
            <person name="Kodira C."/>
            <person name="Zeng Q."/>
            <person name="Yandava C."/>
            <person name="Alvarado L."/>
            <person name="Longcore J."/>
            <person name="James T."/>
        </authorList>
    </citation>
    <scope>NUCLEOTIDE SEQUENCE [LARGE SCALE GENOMIC DNA]</scope>
    <source>
        <strain evidence="1 2">JEL423</strain>
    </source>
</reference>
<accession>A0A177WGE6</accession>
<dbReference type="VEuPathDB" id="FungiDB:BDEG_22488"/>
<dbReference type="Proteomes" id="UP000077115">
    <property type="component" value="Unassembled WGS sequence"/>
</dbReference>
<proteinExistence type="predicted"/>
<sequence>MISGHQMPWFGSSRALHYRDISDISDLNQISSSASMDAFGIDGMEVFESGDDLSTQPIHYSLR</sequence>
<dbReference type="EMBL" id="DS022301">
    <property type="protein sequence ID" value="OAJ38580.1"/>
    <property type="molecule type" value="Genomic_DNA"/>
</dbReference>
<name>A0A177WGE6_BATDL</name>
<organism evidence="1 2">
    <name type="scientific">Batrachochytrium dendrobatidis (strain JEL423)</name>
    <dbReference type="NCBI Taxonomy" id="403673"/>
    <lineage>
        <taxon>Eukaryota</taxon>
        <taxon>Fungi</taxon>
        <taxon>Fungi incertae sedis</taxon>
        <taxon>Chytridiomycota</taxon>
        <taxon>Chytridiomycota incertae sedis</taxon>
        <taxon>Chytridiomycetes</taxon>
        <taxon>Rhizophydiales</taxon>
        <taxon>Rhizophydiales incertae sedis</taxon>
        <taxon>Batrachochytrium</taxon>
    </lineage>
</organism>
<evidence type="ECO:0000313" key="1">
    <source>
        <dbReference type="EMBL" id="OAJ38580.1"/>
    </source>
</evidence>
<gene>
    <name evidence="1" type="ORF">BDEG_22488</name>
</gene>
<evidence type="ECO:0000313" key="2">
    <source>
        <dbReference type="Proteomes" id="UP000077115"/>
    </source>
</evidence>
<reference evidence="1 2" key="2">
    <citation type="submission" date="2016-05" db="EMBL/GenBank/DDBJ databases">
        <title>Lineage-specific infection strategies underlie the spectrum of fungal disease in amphibians.</title>
        <authorList>
            <person name="Cuomo C.A."/>
            <person name="Farrer R.A."/>
            <person name="James T."/>
            <person name="Longcore J."/>
            <person name="Birren B."/>
        </authorList>
    </citation>
    <scope>NUCLEOTIDE SEQUENCE [LARGE SCALE GENOMIC DNA]</scope>
    <source>
        <strain evidence="1 2">JEL423</strain>
    </source>
</reference>
<protein>
    <submittedName>
        <fullName evidence="1">Uncharacterized protein</fullName>
    </submittedName>
</protein>